<keyword evidence="2" id="KW-1185">Reference proteome</keyword>
<dbReference type="RefSeq" id="WP_255134631.1">
    <property type="nucleotide sequence ID" value="NZ_JANDBC010000001.1"/>
</dbReference>
<dbReference type="PROSITE" id="PS51257">
    <property type="entry name" value="PROKAR_LIPOPROTEIN"/>
    <property type="match status" value="1"/>
</dbReference>
<dbReference type="AlphaFoldDB" id="A0A9X2L3V1"/>
<accession>A0A9X2L3V1</accession>
<reference evidence="1" key="1">
    <citation type="submission" date="2022-06" db="EMBL/GenBank/DDBJ databases">
        <title>Gracilimonas sp. CAU 1638 isolated from sea sediment.</title>
        <authorList>
            <person name="Kim W."/>
        </authorList>
    </citation>
    <scope>NUCLEOTIDE SEQUENCE</scope>
    <source>
        <strain evidence="1">CAU 1638</strain>
    </source>
</reference>
<evidence type="ECO:0000313" key="1">
    <source>
        <dbReference type="EMBL" id="MCP9291769.1"/>
    </source>
</evidence>
<protein>
    <submittedName>
        <fullName evidence="1">Uncharacterized protein</fullName>
    </submittedName>
</protein>
<proteinExistence type="predicted"/>
<dbReference type="Proteomes" id="UP001139125">
    <property type="component" value="Unassembled WGS sequence"/>
</dbReference>
<sequence length="187" mass="21192">MRIIFTWLVILSIIISCSSEPETVNHSADNQEKLELVDVRLYENGDMKINGRTLSETAFLDVLEVNEQTKVRISSSDKVYTSLVHRLTREFANRNVGNVHFNMMTSDEFLEYEKNVVIDILESGKIMVDGTLLHTEDLKYAVRNESSKDFSVILSVSNEAIMGTVFDVQKTLKKSGIDRINYSSSSS</sequence>
<comment type="caution">
    <text evidence="1">The sequence shown here is derived from an EMBL/GenBank/DDBJ whole genome shotgun (WGS) entry which is preliminary data.</text>
</comment>
<organism evidence="1 2">
    <name type="scientific">Gracilimonas sediminicola</name>
    <dbReference type="NCBI Taxonomy" id="2952158"/>
    <lineage>
        <taxon>Bacteria</taxon>
        <taxon>Pseudomonadati</taxon>
        <taxon>Balneolota</taxon>
        <taxon>Balneolia</taxon>
        <taxon>Balneolales</taxon>
        <taxon>Balneolaceae</taxon>
        <taxon>Gracilimonas</taxon>
    </lineage>
</organism>
<evidence type="ECO:0000313" key="2">
    <source>
        <dbReference type="Proteomes" id="UP001139125"/>
    </source>
</evidence>
<gene>
    <name evidence="1" type="ORF">NM125_09310</name>
</gene>
<name>A0A9X2L3V1_9BACT</name>
<dbReference type="EMBL" id="JANDBC010000001">
    <property type="protein sequence ID" value="MCP9291769.1"/>
    <property type="molecule type" value="Genomic_DNA"/>
</dbReference>